<evidence type="ECO:0000256" key="2">
    <source>
        <dbReference type="SAM" id="Phobius"/>
    </source>
</evidence>
<dbReference type="SUPFAM" id="SSF103473">
    <property type="entry name" value="MFS general substrate transporter"/>
    <property type="match status" value="1"/>
</dbReference>
<dbReference type="RefSeq" id="WP_150457189.1">
    <property type="nucleotide sequence ID" value="NZ_VYKK01000005.1"/>
</dbReference>
<evidence type="ECO:0000256" key="3">
    <source>
        <dbReference type="SAM" id="SignalP"/>
    </source>
</evidence>
<dbReference type="AlphaFoldDB" id="A0A5J5GE52"/>
<dbReference type="PANTHER" id="PTHR41542:SF1">
    <property type="entry name" value="BLL5807 PROTEIN"/>
    <property type="match status" value="1"/>
</dbReference>
<feature type="chain" id="PRO_5039487560" description="Preprotein translocase subunit Tim44" evidence="3">
    <location>
        <begin position="20"/>
        <end position="146"/>
    </location>
</feature>
<feature type="transmembrane region" description="Helical" evidence="2">
    <location>
        <begin position="108"/>
        <end position="129"/>
    </location>
</feature>
<evidence type="ECO:0000256" key="1">
    <source>
        <dbReference type="SAM" id="MobiDB-lite"/>
    </source>
</evidence>
<sequence length="146" mass="16003">MKHTKRVLMIMMAFTLFFATSVHDLADARKGGGFKSGVRSYQTTPKKSTQSGVSKSDSSSTKSGTAAAQTKKRGFFSGGSLMKGIMIGGIAGLLFGGMFANMGAFGSFLGLMVNMLALYLVVVLVLSFFRRRRERRRYEAQREGRY</sequence>
<comment type="caution">
    <text evidence="4">The sequence shown here is derived from an EMBL/GenBank/DDBJ whole genome shotgun (WGS) entry which is preliminary data.</text>
</comment>
<proteinExistence type="predicted"/>
<feature type="compositionally biased region" description="Low complexity" evidence="1">
    <location>
        <begin position="47"/>
        <end position="66"/>
    </location>
</feature>
<gene>
    <name evidence="4" type="ORF">F4V43_05205</name>
</gene>
<dbReference type="InterPro" id="IPR036259">
    <property type="entry name" value="MFS_trans_sf"/>
</dbReference>
<keyword evidence="5" id="KW-1185">Reference proteome</keyword>
<name>A0A5J5GE52_9BACL</name>
<protein>
    <recommendedName>
        <fullName evidence="6">Preprotein translocase subunit Tim44</fullName>
    </recommendedName>
</protein>
<keyword evidence="2" id="KW-0812">Transmembrane</keyword>
<feature type="transmembrane region" description="Helical" evidence="2">
    <location>
        <begin position="81"/>
        <end position="102"/>
    </location>
</feature>
<dbReference type="PANTHER" id="PTHR41542">
    <property type="entry name" value="BLL5807 PROTEIN"/>
    <property type="match status" value="1"/>
</dbReference>
<feature type="region of interest" description="Disordered" evidence="1">
    <location>
        <begin position="37"/>
        <end position="66"/>
    </location>
</feature>
<accession>A0A5J5GE52</accession>
<dbReference type="OrthoDB" id="2620685at2"/>
<feature type="signal peptide" evidence="3">
    <location>
        <begin position="1"/>
        <end position="19"/>
    </location>
</feature>
<evidence type="ECO:0000313" key="4">
    <source>
        <dbReference type="EMBL" id="KAA9006357.1"/>
    </source>
</evidence>
<dbReference type="EMBL" id="VYKK01000005">
    <property type="protein sequence ID" value="KAA9006357.1"/>
    <property type="molecule type" value="Genomic_DNA"/>
</dbReference>
<dbReference type="Proteomes" id="UP000367750">
    <property type="component" value="Unassembled WGS sequence"/>
</dbReference>
<reference evidence="4 5" key="1">
    <citation type="submission" date="2019-09" db="EMBL/GenBank/DDBJ databases">
        <title>Bacillus ochoae sp. nov., Paenibacillus whitsoniae sp. nov., Paenibacillus spiritus sp. nov. Isolated from the Mars Exploration Rover during spacecraft assembly.</title>
        <authorList>
            <person name="Seuylemezian A."/>
            <person name="Vaishampayan P."/>
        </authorList>
    </citation>
    <scope>NUCLEOTIDE SEQUENCE [LARGE SCALE GENOMIC DNA]</scope>
    <source>
        <strain evidence="4 5">MER_111</strain>
    </source>
</reference>
<keyword evidence="3" id="KW-0732">Signal</keyword>
<keyword evidence="2" id="KW-0472">Membrane</keyword>
<evidence type="ECO:0000313" key="5">
    <source>
        <dbReference type="Proteomes" id="UP000367750"/>
    </source>
</evidence>
<keyword evidence="2" id="KW-1133">Transmembrane helix</keyword>
<organism evidence="4 5">
    <name type="scientific">Paenibacillus spiritus</name>
    <dbReference type="NCBI Taxonomy" id="2496557"/>
    <lineage>
        <taxon>Bacteria</taxon>
        <taxon>Bacillati</taxon>
        <taxon>Bacillota</taxon>
        <taxon>Bacilli</taxon>
        <taxon>Bacillales</taxon>
        <taxon>Paenibacillaceae</taxon>
        <taxon>Paenibacillus</taxon>
    </lineage>
</organism>
<evidence type="ECO:0008006" key="6">
    <source>
        <dbReference type="Google" id="ProtNLM"/>
    </source>
</evidence>